<keyword evidence="1" id="KW-1133">Transmembrane helix</keyword>
<accession>A0ABV8CVJ7</accession>
<protein>
    <recommendedName>
        <fullName evidence="4">5-bromo-4-chloroindolyl phosphate hydrolysis protein</fullName>
    </recommendedName>
</protein>
<organism evidence="2 3">
    <name type="scientific">Streptococcus caprae</name>
    <dbReference type="NCBI Taxonomy" id="1640501"/>
    <lineage>
        <taxon>Bacteria</taxon>
        <taxon>Bacillati</taxon>
        <taxon>Bacillota</taxon>
        <taxon>Bacilli</taxon>
        <taxon>Lactobacillales</taxon>
        <taxon>Streptococcaceae</taxon>
        <taxon>Streptococcus</taxon>
    </lineage>
</organism>
<evidence type="ECO:0008006" key="4">
    <source>
        <dbReference type="Google" id="ProtNLM"/>
    </source>
</evidence>
<comment type="caution">
    <text evidence="2">The sequence shown here is derived from an EMBL/GenBank/DDBJ whole genome shotgun (WGS) entry which is preliminary data.</text>
</comment>
<name>A0ABV8CVJ7_9STRE</name>
<keyword evidence="1" id="KW-0472">Membrane</keyword>
<dbReference type="RefSeq" id="WP_380426468.1">
    <property type="nucleotide sequence ID" value="NZ_JBHRZV010000046.1"/>
</dbReference>
<gene>
    <name evidence="2" type="ORF">ACFORF_06165</name>
</gene>
<proteinExistence type="predicted"/>
<evidence type="ECO:0000313" key="2">
    <source>
        <dbReference type="EMBL" id="MFC3928154.1"/>
    </source>
</evidence>
<dbReference type="EMBL" id="JBHRZV010000046">
    <property type="protein sequence ID" value="MFC3928154.1"/>
    <property type="molecule type" value="Genomic_DNA"/>
</dbReference>
<reference evidence="3" key="1">
    <citation type="journal article" date="2019" name="Int. J. Syst. Evol. Microbiol.">
        <title>The Global Catalogue of Microorganisms (GCM) 10K type strain sequencing project: providing services to taxonomists for standard genome sequencing and annotation.</title>
        <authorList>
            <consortium name="The Broad Institute Genomics Platform"/>
            <consortium name="The Broad Institute Genome Sequencing Center for Infectious Disease"/>
            <person name="Wu L."/>
            <person name="Ma J."/>
        </authorList>
    </citation>
    <scope>NUCLEOTIDE SEQUENCE [LARGE SCALE GENOMIC DNA]</scope>
    <source>
        <strain evidence="3">CCUG 67170</strain>
    </source>
</reference>
<keyword evidence="1" id="KW-0812">Transmembrane</keyword>
<keyword evidence="3" id="KW-1185">Reference proteome</keyword>
<sequence length="272" mass="30781">MLSQKWGLGSILSILFIIGILGDLEALVGLTVLGAMGYGLYKLFTRKSSLEKANIATRLQDLKDAIARADRQTKLLDSHLENKEYTQYAVLARDVLTQVEDIKAEALALKQNMDLNIYKRISKKASAVSTEISAQLEKLDVPIETAESTEEEKQIIKLAPEIMTTYTNIQRDHAAILDKIDKADNKAELTAIHETSMKRFHDILQGYLKIKESPKNFHNADERLELAKQAMEQFDLDLDQTLRELNESALSDFEVSLRMMTQKSHDLTNTQK</sequence>
<evidence type="ECO:0000313" key="3">
    <source>
        <dbReference type="Proteomes" id="UP001595807"/>
    </source>
</evidence>
<evidence type="ECO:0000256" key="1">
    <source>
        <dbReference type="SAM" id="Phobius"/>
    </source>
</evidence>
<feature type="transmembrane region" description="Helical" evidence="1">
    <location>
        <begin position="12"/>
        <end position="41"/>
    </location>
</feature>
<dbReference type="Proteomes" id="UP001595807">
    <property type="component" value="Unassembled WGS sequence"/>
</dbReference>